<dbReference type="HOGENOM" id="CLU_954666_0_0_1"/>
<feature type="domain" description="Protein kinase" evidence="1">
    <location>
        <begin position="1"/>
        <end position="268"/>
    </location>
</feature>
<evidence type="ECO:0000259" key="1">
    <source>
        <dbReference type="PROSITE" id="PS50011"/>
    </source>
</evidence>
<protein>
    <recommendedName>
        <fullName evidence="1">Protein kinase domain-containing protein</fullName>
    </recommendedName>
</protein>
<dbReference type="EnsemblProtists" id="PYU1_T014468">
    <property type="protein sequence ID" value="PYU1_T014468"/>
    <property type="gene ID" value="PYU1_G014437"/>
</dbReference>
<reference evidence="2" key="3">
    <citation type="submission" date="2015-02" db="UniProtKB">
        <authorList>
            <consortium name="EnsemblProtists"/>
        </authorList>
    </citation>
    <scope>IDENTIFICATION</scope>
    <source>
        <strain evidence="2">DAOM BR144</strain>
    </source>
</reference>
<dbReference type="Pfam" id="PF07714">
    <property type="entry name" value="PK_Tyr_Ser-Thr"/>
    <property type="match status" value="1"/>
</dbReference>
<dbReference type="Proteomes" id="UP000019132">
    <property type="component" value="Unassembled WGS sequence"/>
</dbReference>
<dbReference type="PANTHER" id="PTHR44329:SF214">
    <property type="entry name" value="PROTEIN KINASE DOMAIN-CONTAINING PROTEIN"/>
    <property type="match status" value="1"/>
</dbReference>
<dbReference type="Gene3D" id="1.10.510.10">
    <property type="entry name" value="Transferase(Phosphotransferase) domain 1"/>
    <property type="match status" value="1"/>
</dbReference>
<dbReference type="GO" id="GO:0004674">
    <property type="term" value="F:protein serine/threonine kinase activity"/>
    <property type="evidence" value="ECO:0007669"/>
    <property type="project" value="TreeGrafter"/>
</dbReference>
<dbReference type="PROSITE" id="PS50011">
    <property type="entry name" value="PROTEIN_KINASE_DOM"/>
    <property type="match status" value="1"/>
</dbReference>
<dbReference type="PANTHER" id="PTHR44329">
    <property type="entry name" value="SERINE/THREONINE-PROTEIN KINASE TNNI3K-RELATED"/>
    <property type="match status" value="1"/>
</dbReference>
<dbReference type="GO" id="GO:0005524">
    <property type="term" value="F:ATP binding"/>
    <property type="evidence" value="ECO:0007669"/>
    <property type="project" value="InterPro"/>
</dbReference>
<evidence type="ECO:0000313" key="3">
    <source>
        <dbReference type="Proteomes" id="UP000019132"/>
    </source>
</evidence>
<reference evidence="3" key="1">
    <citation type="journal article" date="2010" name="Genome Biol.">
        <title>Genome sequence of the necrotrophic plant pathogen Pythium ultimum reveals original pathogenicity mechanisms and effector repertoire.</title>
        <authorList>
            <person name="Levesque C.A."/>
            <person name="Brouwer H."/>
            <person name="Cano L."/>
            <person name="Hamilton J.P."/>
            <person name="Holt C."/>
            <person name="Huitema E."/>
            <person name="Raffaele S."/>
            <person name="Robideau G.P."/>
            <person name="Thines M."/>
            <person name="Win J."/>
            <person name="Zerillo M.M."/>
            <person name="Beakes G.W."/>
            <person name="Boore J.L."/>
            <person name="Busam D."/>
            <person name="Dumas B."/>
            <person name="Ferriera S."/>
            <person name="Fuerstenberg S.I."/>
            <person name="Gachon C.M."/>
            <person name="Gaulin E."/>
            <person name="Govers F."/>
            <person name="Grenville-Briggs L."/>
            <person name="Horner N."/>
            <person name="Hostetler J."/>
            <person name="Jiang R.H."/>
            <person name="Johnson J."/>
            <person name="Krajaejun T."/>
            <person name="Lin H."/>
            <person name="Meijer H.J."/>
            <person name="Moore B."/>
            <person name="Morris P."/>
            <person name="Phuntmart V."/>
            <person name="Puiu D."/>
            <person name="Shetty J."/>
            <person name="Stajich J.E."/>
            <person name="Tripathy S."/>
            <person name="Wawra S."/>
            <person name="van West P."/>
            <person name="Whitty B.R."/>
            <person name="Coutinho P.M."/>
            <person name="Henrissat B."/>
            <person name="Martin F."/>
            <person name="Thomas P.D."/>
            <person name="Tyler B.M."/>
            <person name="De Vries R.P."/>
            <person name="Kamoun S."/>
            <person name="Yandell M."/>
            <person name="Tisserat N."/>
            <person name="Buell C.R."/>
        </authorList>
    </citation>
    <scope>NUCLEOTIDE SEQUENCE</scope>
    <source>
        <strain evidence="3">DAOM:BR144</strain>
    </source>
</reference>
<dbReference type="VEuPathDB" id="FungiDB:PYU1_G014437"/>
<dbReference type="InterPro" id="IPR001245">
    <property type="entry name" value="Ser-Thr/Tyr_kinase_cat_dom"/>
</dbReference>
<dbReference type="SUPFAM" id="SSF56112">
    <property type="entry name" value="Protein kinase-like (PK-like)"/>
    <property type="match status" value="1"/>
</dbReference>
<accession>K3XB69</accession>
<dbReference type="InterPro" id="IPR051681">
    <property type="entry name" value="Ser/Thr_Kinases-Pseudokinases"/>
</dbReference>
<dbReference type="InterPro" id="IPR011009">
    <property type="entry name" value="Kinase-like_dom_sf"/>
</dbReference>
<sequence>MKLLREARDALFTPSKRARLSIVSSSYGFSQNDNERVTLVKGLKENDSSGGLEKKLVLYEEAETTKSRKPKNRGDAKSVILIDDINIQRLQAAPFHHETLRSYLQHQQNRQLTWRKLYEAACTLGQLHEQKIVHGRLQCSNILISTDGTQTARVRNFGPHFDHKQEGAKNEAVRWSAPECLRGANASCASDVFAFGMCILEAVTREDPWGCVSPSVVRVLVPTGRLPQRPVDTIVSDEQWDLIVAMCAKDPSRRLSMAQVIKFLWHFMEKEQARRVQLQREVPCVLYDVNSV</sequence>
<dbReference type="InParanoid" id="K3XB69"/>
<organism evidence="2 3">
    <name type="scientific">Globisporangium ultimum (strain ATCC 200006 / CBS 805.95 / DAOM BR144)</name>
    <name type="common">Pythium ultimum</name>
    <dbReference type="NCBI Taxonomy" id="431595"/>
    <lineage>
        <taxon>Eukaryota</taxon>
        <taxon>Sar</taxon>
        <taxon>Stramenopiles</taxon>
        <taxon>Oomycota</taxon>
        <taxon>Peronosporomycetes</taxon>
        <taxon>Pythiales</taxon>
        <taxon>Pythiaceae</taxon>
        <taxon>Globisporangium</taxon>
    </lineage>
</organism>
<name>K3XB69_GLOUD</name>
<keyword evidence="3" id="KW-1185">Reference proteome</keyword>
<dbReference type="EMBL" id="GL376589">
    <property type="status" value="NOT_ANNOTATED_CDS"/>
    <property type="molecule type" value="Genomic_DNA"/>
</dbReference>
<dbReference type="AlphaFoldDB" id="K3XB69"/>
<proteinExistence type="predicted"/>
<dbReference type="STRING" id="431595.K3XB69"/>
<evidence type="ECO:0000313" key="2">
    <source>
        <dbReference type="EnsemblProtists" id="PYU1_T014468"/>
    </source>
</evidence>
<dbReference type="eggNOG" id="KOG0192">
    <property type="taxonomic scope" value="Eukaryota"/>
</dbReference>
<dbReference type="InterPro" id="IPR000719">
    <property type="entry name" value="Prot_kinase_dom"/>
</dbReference>
<reference evidence="3" key="2">
    <citation type="submission" date="2010-04" db="EMBL/GenBank/DDBJ databases">
        <authorList>
            <person name="Buell R."/>
            <person name="Hamilton J."/>
            <person name="Hostetler J."/>
        </authorList>
    </citation>
    <scope>NUCLEOTIDE SEQUENCE [LARGE SCALE GENOMIC DNA]</scope>
    <source>
        <strain evidence="3">DAOM:BR144</strain>
    </source>
</reference>